<comment type="subcellular location">
    <subcellularLocation>
        <location evidence="1">Cell membrane</location>
        <topology evidence="1">Multi-pass membrane protein</topology>
    </subcellularLocation>
    <subcellularLocation>
        <location evidence="6">Membrane</location>
        <topology evidence="6">Multi-pass membrane protein</topology>
    </subcellularLocation>
</comment>
<evidence type="ECO:0000256" key="6">
    <source>
        <dbReference type="RuleBase" id="RU004057"/>
    </source>
</evidence>
<gene>
    <name evidence="9" type="ORF">HY912_17230</name>
</gene>
<evidence type="ECO:0000259" key="8">
    <source>
        <dbReference type="Pfam" id="PF01618"/>
    </source>
</evidence>
<evidence type="ECO:0000313" key="9">
    <source>
        <dbReference type="EMBL" id="MBI5251234.1"/>
    </source>
</evidence>
<comment type="caution">
    <text evidence="9">The sequence shown here is derived from an EMBL/GenBank/DDBJ whole genome shotgun (WGS) entry which is preliminary data.</text>
</comment>
<keyword evidence="3 7" id="KW-0812">Transmembrane</keyword>
<dbReference type="GO" id="GO:0017038">
    <property type="term" value="P:protein import"/>
    <property type="evidence" value="ECO:0007669"/>
    <property type="project" value="TreeGrafter"/>
</dbReference>
<dbReference type="Pfam" id="PF01618">
    <property type="entry name" value="MotA_ExbB"/>
    <property type="match status" value="1"/>
</dbReference>
<sequence length="218" mass="23742">MDLIDLFLRGGIAMYPILLCSIAAVSVFFERLWTLRRSRLIPEGFVRKFRQHITAGQPEEAAELCSAHFTSPLARIARAGLSHHAQGPDMIRFMVSEIGEQEAVGLERYQSILGTVAYISPLLGLFGTVSGMIKAFDVISKHTVVDPPLLAAGISEALITTFAGLAVAIPAVVMDRYIQSRSEHISLELEKKAVAITEALVKDPPDTSSLKLLTSSRP</sequence>
<keyword evidence="2" id="KW-1003">Cell membrane</keyword>
<evidence type="ECO:0000256" key="7">
    <source>
        <dbReference type="SAM" id="Phobius"/>
    </source>
</evidence>
<dbReference type="PANTHER" id="PTHR30625:SF11">
    <property type="entry name" value="MOTA_TOLQ_EXBB PROTON CHANNEL DOMAIN-CONTAINING PROTEIN"/>
    <property type="match status" value="1"/>
</dbReference>
<dbReference type="InterPro" id="IPR050790">
    <property type="entry name" value="ExbB/TolQ_transport"/>
</dbReference>
<reference evidence="9" key="1">
    <citation type="submission" date="2020-07" db="EMBL/GenBank/DDBJ databases">
        <title>Huge and variable diversity of episymbiotic CPR bacteria and DPANN archaea in groundwater ecosystems.</title>
        <authorList>
            <person name="He C.Y."/>
            <person name="Keren R."/>
            <person name="Whittaker M."/>
            <person name="Farag I.F."/>
            <person name="Doudna J."/>
            <person name="Cate J.H.D."/>
            <person name="Banfield J.F."/>
        </authorList>
    </citation>
    <scope>NUCLEOTIDE SEQUENCE</scope>
    <source>
        <strain evidence="9">NC_groundwater_1664_Pr3_B-0.1um_52_9</strain>
    </source>
</reference>
<dbReference type="GO" id="GO:0005886">
    <property type="term" value="C:plasma membrane"/>
    <property type="evidence" value="ECO:0007669"/>
    <property type="project" value="UniProtKB-SubCell"/>
</dbReference>
<dbReference type="EMBL" id="JACRDE010000450">
    <property type="protein sequence ID" value="MBI5251234.1"/>
    <property type="molecule type" value="Genomic_DNA"/>
</dbReference>
<proteinExistence type="inferred from homology"/>
<dbReference type="InterPro" id="IPR002898">
    <property type="entry name" value="MotA_ExbB_proton_chnl"/>
</dbReference>
<evidence type="ECO:0000313" key="10">
    <source>
        <dbReference type="Proteomes" id="UP000807825"/>
    </source>
</evidence>
<evidence type="ECO:0000256" key="1">
    <source>
        <dbReference type="ARBA" id="ARBA00004651"/>
    </source>
</evidence>
<accession>A0A9D6Z4P8</accession>
<feature type="domain" description="MotA/TolQ/ExbB proton channel" evidence="8">
    <location>
        <begin position="71"/>
        <end position="190"/>
    </location>
</feature>
<dbReference type="AlphaFoldDB" id="A0A9D6Z4P8"/>
<feature type="transmembrane region" description="Helical" evidence="7">
    <location>
        <begin position="148"/>
        <end position="173"/>
    </location>
</feature>
<evidence type="ECO:0000256" key="3">
    <source>
        <dbReference type="ARBA" id="ARBA00022692"/>
    </source>
</evidence>
<name>A0A9D6Z4P8_9BACT</name>
<evidence type="ECO:0000256" key="2">
    <source>
        <dbReference type="ARBA" id="ARBA00022475"/>
    </source>
</evidence>
<keyword evidence="4 7" id="KW-1133">Transmembrane helix</keyword>
<protein>
    <submittedName>
        <fullName evidence="9">MotA/TolQ/ExbB proton channel family protein</fullName>
    </submittedName>
</protein>
<keyword evidence="6" id="KW-0653">Protein transport</keyword>
<evidence type="ECO:0000256" key="5">
    <source>
        <dbReference type="ARBA" id="ARBA00023136"/>
    </source>
</evidence>
<feature type="transmembrane region" description="Helical" evidence="7">
    <location>
        <begin position="116"/>
        <end position="136"/>
    </location>
</feature>
<comment type="similarity">
    <text evidence="6">Belongs to the exbB/tolQ family.</text>
</comment>
<keyword evidence="5 7" id="KW-0472">Membrane</keyword>
<keyword evidence="6" id="KW-0813">Transport</keyword>
<organism evidence="9 10">
    <name type="scientific">Desulfomonile tiedjei</name>
    <dbReference type="NCBI Taxonomy" id="2358"/>
    <lineage>
        <taxon>Bacteria</taxon>
        <taxon>Pseudomonadati</taxon>
        <taxon>Thermodesulfobacteriota</taxon>
        <taxon>Desulfomonilia</taxon>
        <taxon>Desulfomonilales</taxon>
        <taxon>Desulfomonilaceae</taxon>
        <taxon>Desulfomonile</taxon>
    </lineage>
</organism>
<evidence type="ECO:0000256" key="4">
    <source>
        <dbReference type="ARBA" id="ARBA00022989"/>
    </source>
</evidence>
<dbReference type="Proteomes" id="UP000807825">
    <property type="component" value="Unassembled WGS sequence"/>
</dbReference>
<dbReference type="PANTHER" id="PTHR30625">
    <property type="entry name" value="PROTEIN TOLQ"/>
    <property type="match status" value="1"/>
</dbReference>
<feature type="transmembrane region" description="Helical" evidence="7">
    <location>
        <begin position="6"/>
        <end position="29"/>
    </location>
</feature>